<proteinExistence type="predicted"/>
<name>A0ACC2WE99_9TREE</name>
<accession>A0ACC2WE99</accession>
<gene>
    <name evidence="1" type="ORF">QFC19_002143</name>
</gene>
<comment type="caution">
    <text evidence="1">The sequence shown here is derived from an EMBL/GenBank/DDBJ whole genome shotgun (WGS) entry which is preliminary data.</text>
</comment>
<keyword evidence="2" id="KW-1185">Reference proteome</keyword>
<evidence type="ECO:0000313" key="1">
    <source>
        <dbReference type="EMBL" id="KAJ9109392.1"/>
    </source>
</evidence>
<dbReference type="EMBL" id="JASBWR010000018">
    <property type="protein sequence ID" value="KAJ9109392.1"/>
    <property type="molecule type" value="Genomic_DNA"/>
</dbReference>
<sequence>MNRTATNLPPSSAYNVAQSSGGVPADEPRAPNRDLLDHLNACIFDAPLLKSVSPISDVGDAFPLRVSVTDCNYDTLKPTVGLVLQHVDISDFDSGIELRCNNKFNADKLVVKLIENNLKFTLDYSDFISHPGNLFVKNLSSSLINHDSLFEFFQVRSCYKSLSNVNIFNNSDESLFAILKFDNYLDVDFLIEHLDTSNNPFHHLPSVPLYVNKYISKRERKLKAEDFQPAASQSPAHSESVNLYNTIVVENLGEFFNYSPTFKLLGQFLSKFEMFQKIESVYFPLTKVAEQDVSVSNFGFIGFEVDEHLNENVLKCLYYLNNLLFEEFMAFENKDIIPINRETEFDDKSLTSGTLKISIGQHKHNHYLYQVTGNRMALNWEPNTIPTFTYIDMNLHNAAITKFSKYLNYQETNIYVNSFPVVFENNDKLWETFWKQFGKIKSAKIIKPQFYSKKSTESTGKIGFVFFENFRLAVRAILLTNEKTINTSLTGTSHSVHVQTSFAIQKSNHSPSAPAQGQRSSVPNNYLAPTPHNYMKRFSWPSENYYYSPQPIVSPPLTDFNMYAPYVYYNYPYMVRDLSPHEMAGDQAVEPPSGDYPNFYGNAQPQNFNYYLPFDYGTPATFAPLSMPGSAPPPRQGKKTQKKK</sequence>
<protein>
    <submittedName>
        <fullName evidence="1">Uncharacterized protein</fullName>
    </submittedName>
</protein>
<reference evidence="1" key="1">
    <citation type="submission" date="2023-04" db="EMBL/GenBank/DDBJ databases">
        <title>Draft Genome sequencing of Naganishia species isolated from polar environments using Oxford Nanopore Technology.</title>
        <authorList>
            <person name="Leo P."/>
            <person name="Venkateswaran K."/>
        </authorList>
    </citation>
    <scope>NUCLEOTIDE SEQUENCE</scope>
    <source>
        <strain evidence="1">MNA-CCFEE 5261</strain>
    </source>
</reference>
<organism evidence="1 2">
    <name type="scientific">Naganishia cerealis</name>
    <dbReference type="NCBI Taxonomy" id="610337"/>
    <lineage>
        <taxon>Eukaryota</taxon>
        <taxon>Fungi</taxon>
        <taxon>Dikarya</taxon>
        <taxon>Basidiomycota</taxon>
        <taxon>Agaricomycotina</taxon>
        <taxon>Tremellomycetes</taxon>
        <taxon>Filobasidiales</taxon>
        <taxon>Filobasidiaceae</taxon>
        <taxon>Naganishia</taxon>
    </lineage>
</organism>
<evidence type="ECO:0000313" key="2">
    <source>
        <dbReference type="Proteomes" id="UP001241377"/>
    </source>
</evidence>
<dbReference type="Proteomes" id="UP001241377">
    <property type="component" value="Unassembled WGS sequence"/>
</dbReference>